<dbReference type="EMBL" id="JBIAPK010000013">
    <property type="protein sequence ID" value="MFF3343161.1"/>
    <property type="molecule type" value="Genomic_DNA"/>
</dbReference>
<evidence type="ECO:0000313" key="1">
    <source>
        <dbReference type="EMBL" id="MFF3343161.1"/>
    </source>
</evidence>
<accession>A0ABW6RQC6</accession>
<evidence type="ECO:0000313" key="2">
    <source>
        <dbReference type="Proteomes" id="UP001601976"/>
    </source>
</evidence>
<dbReference type="Proteomes" id="UP001601976">
    <property type="component" value="Unassembled WGS sequence"/>
</dbReference>
<proteinExistence type="predicted"/>
<dbReference type="RefSeq" id="WP_387898604.1">
    <property type="nucleotide sequence ID" value="NZ_JBIAPK010000013.1"/>
</dbReference>
<organism evidence="1 2">
    <name type="scientific">Streptomyces flavidovirens</name>
    <dbReference type="NCBI Taxonomy" id="67298"/>
    <lineage>
        <taxon>Bacteria</taxon>
        <taxon>Bacillati</taxon>
        <taxon>Actinomycetota</taxon>
        <taxon>Actinomycetes</taxon>
        <taxon>Kitasatosporales</taxon>
        <taxon>Streptomycetaceae</taxon>
        <taxon>Streptomyces</taxon>
    </lineage>
</organism>
<keyword evidence="2" id="KW-1185">Reference proteome</keyword>
<name>A0ABW6RQC6_9ACTN</name>
<sequence length="80" mass="8763">MRQRVPPTRAPGREGNPLVDELVESAADHYALNYSKHPVPVLFREVRAARALLARLLTPAGSALTCSHRAYGPGHSAQHR</sequence>
<protein>
    <submittedName>
        <fullName evidence="1">Uncharacterized protein</fullName>
    </submittedName>
</protein>
<reference evidence="1 2" key="1">
    <citation type="submission" date="2024-10" db="EMBL/GenBank/DDBJ databases">
        <title>The Natural Products Discovery Center: Release of the First 8490 Sequenced Strains for Exploring Actinobacteria Biosynthetic Diversity.</title>
        <authorList>
            <person name="Kalkreuter E."/>
            <person name="Kautsar S.A."/>
            <person name="Yang D."/>
            <person name="Bader C.D."/>
            <person name="Teijaro C.N."/>
            <person name="Fluegel L."/>
            <person name="Davis C.M."/>
            <person name="Simpson J.R."/>
            <person name="Lauterbach L."/>
            <person name="Steele A.D."/>
            <person name="Gui C."/>
            <person name="Meng S."/>
            <person name="Li G."/>
            <person name="Viehrig K."/>
            <person name="Ye F."/>
            <person name="Su P."/>
            <person name="Kiefer A.F."/>
            <person name="Nichols A."/>
            <person name="Cepeda A.J."/>
            <person name="Yan W."/>
            <person name="Fan B."/>
            <person name="Jiang Y."/>
            <person name="Adhikari A."/>
            <person name="Zheng C.-J."/>
            <person name="Schuster L."/>
            <person name="Cowan T.M."/>
            <person name="Smanski M.J."/>
            <person name="Chevrette M.G."/>
            <person name="De Carvalho L.P.S."/>
            <person name="Shen B."/>
        </authorList>
    </citation>
    <scope>NUCLEOTIDE SEQUENCE [LARGE SCALE GENOMIC DNA]</scope>
    <source>
        <strain evidence="1 2">NPDC003029</strain>
    </source>
</reference>
<comment type="caution">
    <text evidence="1">The sequence shown here is derived from an EMBL/GenBank/DDBJ whole genome shotgun (WGS) entry which is preliminary data.</text>
</comment>
<gene>
    <name evidence="1" type="ORF">ACFYWW_31410</name>
</gene>